<feature type="compositionally biased region" description="Basic and acidic residues" evidence="1">
    <location>
        <begin position="24"/>
        <end position="34"/>
    </location>
</feature>
<sequence length="85" mass="9775">MTCLRKRDREGTEEEEEDDEEEGDERKKRGDVRDSNSSGGDDDSGCYRWTLMEGRTADIRDSLKEAAEKGEKEGEETREDVVRKS</sequence>
<dbReference type="AlphaFoldDB" id="A0A5B7CRB3"/>
<protein>
    <submittedName>
        <fullName evidence="2">Uncharacterized protein</fullName>
    </submittedName>
</protein>
<feature type="region of interest" description="Disordered" evidence="1">
    <location>
        <begin position="60"/>
        <end position="85"/>
    </location>
</feature>
<accession>A0A5B7CRB3</accession>
<comment type="caution">
    <text evidence="2">The sequence shown here is derived from an EMBL/GenBank/DDBJ whole genome shotgun (WGS) entry which is preliminary data.</text>
</comment>
<dbReference type="Proteomes" id="UP000324222">
    <property type="component" value="Unassembled WGS sequence"/>
</dbReference>
<proteinExistence type="predicted"/>
<keyword evidence="3" id="KW-1185">Reference proteome</keyword>
<name>A0A5B7CRB3_PORTR</name>
<dbReference type="EMBL" id="VSRR010000135">
    <property type="protein sequence ID" value="MPC10876.1"/>
    <property type="molecule type" value="Genomic_DNA"/>
</dbReference>
<evidence type="ECO:0000313" key="2">
    <source>
        <dbReference type="EMBL" id="MPC10876.1"/>
    </source>
</evidence>
<evidence type="ECO:0000313" key="3">
    <source>
        <dbReference type="Proteomes" id="UP000324222"/>
    </source>
</evidence>
<feature type="region of interest" description="Disordered" evidence="1">
    <location>
        <begin position="1"/>
        <end position="48"/>
    </location>
</feature>
<feature type="compositionally biased region" description="Basic and acidic residues" evidence="1">
    <location>
        <begin position="60"/>
        <end position="72"/>
    </location>
</feature>
<organism evidence="2 3">
    <name type="scientific">Portunus trituberculatus</name>
    <name type="common">Swimming crab</name>
    <name type="synonym">Neptunus trituberculatus</name>
    <dbReference type="NCBI Taxonomy" id="210409"/>
    <lineage>
        <taxon>Eukaryota</taxon>
        <taxon>Metazoa</taxon>
        <taxon>Ecdysozoa</taxon>
        <taxon>Arthropoda</taxon>
        <taxon>Crustacea</taxon>
        <taxon>Multicrustacea</taxon>
        <taxon>Malacostraca</taxon>
        <taxon>Eumalacostraca</taxon>
        <taxon>Eucarida</taxon>
        <taxon>Decapoda</taxon>
        <taxon>Pleocyemata</taxon>
        <taxon>Brachyura</taxon>
        <taxon>Eubrachyura</taxon>
        <taxon>Portunoidea</taxon>
        <taxon>Portunidae</taxon>
        <taxon>Portuninae</taxon>
        <taxon>Portunus</taxon>
    </lineage>
</organism>
<reference evidence="2 3" key="1">
    <citation type="submission" date="2019-05" db="EMBL/GenBank/DDBJ databases">
        <title>Another draft genome of Portunus trituberculatus and its Hox gene families provides insights of decapod evolution.</title>
        <authorList>
            <person name="Jeong J.-H."/>
            <person name="Song I."/>
            <person name="Kim S."/>
            <person name="Choi T."/>
            <person name="Kim D."/>
            <person name="Ryu S."/>
            <person name="Kim W."/>
        </authorList>
    </citation>
    <scope>NUCLEOTIDE SEQUENCE [LARGE SCALE GENOMIC DNA]</scope>
    <source>
        <tissue evidence="2">Muscle</tissue>
    </source>
</reference>
<feature type="compositionally biased region" description="Basic and acidic residues" evidence="1">
    <location>
        <begin position="1"/>
        <end position="10"/>
    </location>
</feature>
<feature type="compositionally biased region" description="Acidic residues" evidence="1">
    <location>
        <begin position="11"/>
        <end position="23"/>
    </location>
</feature>
<gene>
    <name evidence="2" type="ORF">E2C01_003520</name>
</gene>
<evidence type="ECO:0000256" key="1">
    <source>
        <dbReference type="SAM" id="MobiDB-lite"/>
    </source>
</evidence>